<dbReference type="Proteomes" id="UP000662637">
    <property type="component" value="Unassembled WGS sequence"/>
</dbReference>
<sequence length="111" mass="12934">MSRKESSCRKSHHTEDLASRPEIQIPVSYVYHLLREEQYTPFICSSMTHFFLTMLDRLTDYILELAGSEARTPQTTPQRGKKEDHNCEPPRVFNNVSFSLFDEMPGPRRNG</sequence>
<reference evidence="2" key="2">
    <citation type="submission" date="2020-08" db="EMBL/GenBank/DDBJ databases">
        <authorList>
            <person name="Shumante A."/>
            <person name="Zimin A.V."/>
            <person name="Puiu D."/>
            <person name="Salzberg S.L."/>
        </authorList>
    </citation>
    <scope>NUCLEOTIDE SEQUENCE</scope>
    <source>
        <strain evidence="2">WC2-LM</strain>
        <tissue evidence="2">Liver</tissue>
    </source>
</reference>
<feature type="region of interest" description="Disordered" evidence="1">
    <location>
        <begin position="69"/>
        <end position="88"/>
    </location>
</feature>
<organism evidence="3 4">
    <name type="scientific">Marmota monax</name>
    <name type="common">Woodchuck</name>
    <dbReference type="NCBI Taxonomy" id="9995"/>
    <lineage>
        <taxon>Eukaryota</taxon>
        <taxon>Metazoa</taxon>
        <taxon>Chordata</taxon>
        <taxon>Craniata</taxon>
        <taxon>Vertebrata</taxon>
        <taxon>Euteleostomi</taxon>
        <taxon>Mammalia</taxon>
        <taxon>Eutheria</taxon>
        <taxon>Euarchontoglires</taxon>
        <taxon>Glires</taxon>
        <taxon>Rodentia</taxon>
        <taxon>Sciuromorpha</taxon>
        <taxon>Sciuridae</taxon>
        <taxon>Xerinae</taxon>
        <taxon>Marmotini</taxon>
        <taxon>Marmota</taxon>
    </lineage>
</organism>
<protein>
    <recommendedName>
        <fullName evidence="5">Huntingtin-interacting protein M</fullName>
    </recommendedName>
</protein>
<evidence type="ECO:0000256" key="1">
    <source>
        <dbReference type="SAM" id="MobiDB-lite"/>
    </source>
</evidence>
<name>A0A5E4CY28_MARMO</name>
<keyword evidence="4" id="KW-1185">Reference proteome</keyword>
<evidence type="ECO:0000313" key="4">
    <source>
        <dbReference type="Proteomes" id="UP000335636"/>
    </source>
</evidence>
<evidence type="ECO:0000313" key="2">
    <source>
        <dbReference type="EMBL" id="KAF7469905.1"/>
    </source>
</evidence>
<proteinExistence type="predicted"/>
<evidence type="ECO:0000313" key="3">
    <source>
        <dbReference type="EMBL" id="VTJ86696.1"/>
    </source>
</evidence>
<accession>A0A5E4CY28</accession>
<reference evidence="3 4" key="1">
    <citation type="submission" date="2019-04" db="EMBL/GenBank/DDBJ databases">
        <authorList>
            <person name="Alioto T."/>
            <person name="Alioto T."/>
        </authorList>
    </citation>
    <scope>NUCLEOTIDE SEQUENCE [LARGE SCALE GENOMIC DNA]</scope>
</reference>
<dbReference type="EMBL" id="WJEC01007574">
    <property type="protein sequence ID" value="KAF7469905.1"/>
    <property type="molecule type" value="Genomic_DNA"/>
</dbReference>
<dbReference type="GO" id="GO:0046982">
    <property type="term" value="F:protein heterodimerization activity"/>
    <property type="evidence" value="ECO:0007669"/>
    <property type="project" value="InterPro"/>
</dbReference>
<dbReference type="InterPro" id="IPR009072">
    <property type="entry name" value="Histone-fold"/>
</dbReference>
<dbReference type="EMBL" id="CABDUW010002409">
    <property type="protein sequence ID" value="VTJ86696.1"/>
    <property type="molecule type" value="Genomic_DNA"/>
</dbReference>
<dbReference type="SUPFAM" id="SSF47113">
    <property type="entry name" value="Histone-fold"/>
    <property type="match status" value="1"/>
</dbReference>
<dbReference type="Gene3D" id="1.10.20.10">
    <property type="entry name" value="Histone, subunit A"/>
    <property type="match status" value="1"/>
</dbReference>
<dbReference type="Proteomes" id="UP000335636">
    <property type="component" value="Unassembled WGS sequence"/>
</dbReference>
<evidence type="ECO:0008006" key="5">
    <source>
        <dbReference type="Google" id="ProtNLM"/>
    </source>
</evidence>
<gene>
    <name evidence="2" type="ORF">GHT09_018652</name>
    <name evidence="3" type="ORF">MONAX_5E001325</name>
</gene>
<dbReference type="AlphaFoldDB" id="A0A5E4CY28"/>